<accession>A0A931F7U4</accession>
<dbReference type="SUPFAM" id="SSF56601">
    <property type="entry name" value="beta-lactamase/transpeptidase-like"/>
    <property type="match status" value="1"/>
</dbReference>
<evidence type="ECO:0000313" key="3">
    <source>
        <dbReference type="EMBL" id="MBF8435853.1"/>
    </source>
</evidence>
<protein>
    <submittedName>
        <fullName evidence="3">Beta-lactamase family protein</fullName>
    </submittedName>
</protein>
<gene>
    <name evidence="3" type="ORF">I0Q91_02065</name>
</gene>
<dbReference type="Gene3D" id="3.40.710.10">
    <property type="entry name" value="DD-peptidase/beta-lactamase superfamily"/>
    <property type="match status" value="1"/>
</dbReference>
<feature type="transmembrane region" description="Helical" evidence="1">
    <location>
        <begin position="453"/>
        <end position="473"/>
    </location>
</feature>
<proteinExistence type="predicted"/>
<comment type="caution">
    <text evidence="3">The sequence shown here is derived from an EMBL/GenBank/DDBJ whole genome shotgun (WGS) entry which is preliminary data.</text>
</comment>
<dbReference type="PANTHER" id="PTHR46825:SF12">
    <property type="entry name" value="PENICILLIN-BINDING PROTEIN 4"/>
    <property type="match status" value="1"/>
</dbReference>
<dbReference type="InterPro" id="IPR050491">
    <property type="entry name" value="AmpC-like"/>
</dbReference>
<evidence type="ECO:0000256" key="1">
    <source>
        <dbReference type="SAM" id="Phobius"/>
    </source>
</evidence>
<feature type="domain" description="Beta-lactamase-related" evidence="2">
    <location>
        <begin position="41"/>
        <end position="351"/>
    </location>
</feature>
<keyword evidence="1" id="KW-0472">Membrane</keyword>
<sequence>MLKNKLLLISITLILISVTFLTVSVEAENGNIKHDQFHVQFEQNLKELVDFYNIPGAAVALISGNQLTWTGHFGYADLAENRPVTAQTLFRAESITKSMTARLIMTLIETGEITLDDPVAQYLTRWEFPESSYNHEEVTIRRLLNHSAGITGGSDYLHPGAKVHPIEEVLAGEHGLRRAELVREPGSAFEYSNQGFMLLEMLVEELTDQDYESYFNQNILEPAGVDGYFSVDEQVKSRLATSYHVDGEPVPHYVDNFKGAGGLLITTEDLARLIAEGSHPELYDSNVEPTGFYGLGADISALGHFIEYHNGEKDNEKAVFHGGEGTGSLGKYYIFPERGEGIVVLTNSKASWPFLFEVLNQWTELKDLPQPEMAGLFFNIVTGLNILLALIIITALLILTKITKGLILKEKCFKLKALKNKKNLLLIISVIAIMAAWWYLGEVVVTNLLPVRYNRLGIGLGFLSLILILKACISDIKRSE</sequence>
<dbReference type="RefSeq" id="WP_270452537.1">
    <property type="nucleotide sequence ID" value="NZ_JADPIE010000001.1"/>
</dbReference>
<evidence type="ECO:0000259" key="2">
    <source>
        <dbReference type="Pfam" id="PF00144"/>
    </source>
</evidence>
<feature type="transmembrane region" description="Helical" evidence="1">
    <location>
        <begin position="376"/>
        <end position="402"/>
    </location>
</feature>
<keyword evidence="4" id="KW-1185">Reference proteome</keyword>
<dbReference type="PANTHER" id="PTHR46825">
    <property type="entry name" value="D-ALANYL-D-ALANINE-CARBOXYPEPTIDASE/ENDOPEPTIDASE AMPH"/>
    <property type="match status" value="1"/>
</dbReference>
<keyword evidence="1" id="KW-1133">Transmembrane helix</keyword>
<dbReference type="Proteomes" id="UP000621436">
    <property type="component" value="Unassembled WGS sequence"/>
</dbReference>
<dbReference type="Pfam" id="PF00144">
    <property type="entry name" value="Beta-lactamase"/>
    <property type="match status" value="1"/>
</dbReference>
<dbReference type="EMBL" id="JADPIE010000001">
    <property type="protein sequence ID" value="MBF8435853.1"/>
    <property type="molecule type" value="Genomic_DNA"/>
</dbReference>
<dbReference type="InterPro" id="IPR012338">
    <property type="entry name" value="Beta-lactam/transpept-like"/>
</dbReference>
<dbReference type="AlphaFoldDB" id="A0A931F7U4"/>
<evidence type="ECO:0000313" key="4">
    <source>
        <dbReference type="Proteomes" id="UP000621436"/>
    </source>
</evidence>
<dbReference type="InterPro" id="IPR001466">
    <property type="entry name" value="Beta-lactam-related"/>
</dbReference>
<keyword evidence="1" id="KW-0812">Transmembrane</keyword>
<organism evidence="3 4">
    <name type="scientific">Halonatronomonas betaini</name>
    <dbReference type="NCBI Taxonomy" id="2778430"/>
    <lineage>
        <taxon>Bacteria</taxon>
        <taxon>Bacillati</taxon>
        <taxon>Bacillota</taxon>
        <taxon>Clostridia</taxon>
        <taxon>Halanaerobiales</taxon>
        <taxon>Halarsenatibacteraceae</taxon>
        <taxon>Halonatronomonas</taxon>
    </lineage>
</organism>
<reference evidence="3" key="1">
    <citation type="submission" date="2020-11" db="EMBL/GenBank/DDBJ databases">
        <title>Halonatronomonas betainensis gen. nov., sp. nov. a novel haloalkaliphilic representative of the family Halanaerobiacae capable of betaine degradation.</title>
        <authorList>
            <person name="Boltyanskaya Y."/>
            <person name="Kevbrin V."/>
            <person name="Detkova E."/>
            <person name="Grouzdev D.S."/>
            <person name="Koziaeva V."/>
            <person name="Zhilina T."/>
        </authorList>
    </citation>
    <scope>NUCLEOTIDE SEQUENCE</scope>
    <source>
        <strain evidence="3">Z-7014</strain>
    </source>
</reference>
<feature type="transmembrane region" description="Helical" evidence="1">
    <location>
        <begin position="423"/>
        <end position="441"/>
    </location>
</feature>
<name>A0A931F7U4_9FIRM</name>